<dbReference type="OrthoDB" id="6111at2157"/>
<dbReference type="Proteomes" id="UP000451471">
    <property type="component" value="Unassembled WGS sequence"/>
</dbReference>
<organism evidence="2 3">
    <name type="scientific">Halomarina oriensis</name>
    <dbReference type="NCBI Taxonomy" id="671145"/>
    <lineage>
        <taxon>Archaea</taxon>
        <taxon>Methanobacteriati</taxon>
        <taxon>Methanobacteriota</taxon>
        <taxon>Stenosarchaea group</taxon>
        <taxon>Halobacteria</taxon>
        <taxon>Halobacteriales</taxon>
        <taxon>Natronomonadaceae</taxon>
        <taxon>Halomarina</taxon>
    </lineage>
</organism>
<dbReference type="PROSITE" id="PS51819">
    <property type="entry name" value="VOC"/>
    <property type="match status" value="1"/>
</dbReference>
<evidence type="ECO:0000313" key="2">
    <source>
        <dbReference type="EMBL" id="MWG33648.1"/>
    </source>
</evidence>
<dbReference type="AlphaFoldDB" id="A0A6B0GPT0"/>
<comment type="caution">
    <text evidence="2">The sequence shown here is derived from an EMBL/GenBank/DDBJ whole genome shotgun (WGS) entry which is preliminary data.</text>
</comment>
<feature type="domain" description="VOC" evidence="1">
    <location>
        <begin position="1"/>
        <end position="65"/>
    </location>
</feature>
<proteinExistence type="predicted"/>
<dbReference type="SUPFAM" id="SSF54593">
    <property type="entry name" value="Glyoxalase/Bleomycin resistance protein/Dihydroxybiphenyl dioxygenase"/>
    <property type="match status" value="1"/>
</dbReference>
<sequence>MGTDVSDLDPVALVVGHDVETVRARLDEAGIAVERELDAPTGATGVTPAVYVRDPLGYRVELKSATGHADARHGLTLLSTDLYSREIFR</sequence>
<gene>
    <name evidence="2" type="ORF">GQS65_03935</name>
</gene>
<dbReference type="InterPro" id="IPR029068">
    <property type="entry name" value="Glyas_Bleomycin-R_OHBP_Dase"/>
</dbReference>
<evidence type="ECO:0000259" key="1">
    <source>
        <dbReference type="PROSITE" id="PS51819"/>
    </source>
</evidence>
<reference evidence="2 3" key="1">
    <citation type="submission" date="2019-12" db="EMBL/GenBank/DDBJ databases">
        <title>Halocatena pleomorpha gen. nov. sp. nov., an extremely halophilic archaeon of family Halobacteriaceae isolated from saltpan soil.</title>
        <authorList>
            <person name="Pal Y."/>
            <person name="Verma A."/>
            <person name="Krishnamurthi S."/>
            <person name="Kumar P."/>
        </authorList>
    </citation>
    <scope>NUCLEOTIDE SEQUENCE [LARGE SCALE GENOMIC DNA]</scope>
    <source>
        <strain evidence="2 3">JCM 16495</strain>
    </source>
</reference>
<dbReference type="RefSeq" id="WP_158203378.1">
    <property type="nucleotide sequence ID" value="NZ_WSZK01000009.1"/>
</dbReference>
<name>A0A6B0GPT0_9EURY</name>
<evidence type="ECO:0000313" key="3">
    <source>
        <dbReference type="Proteomes" id="UP000451471"/>
    </source>
</evidence>
<dbReference type="InterPro" id="IPR037523">
    <property type="entry name" value="VOC_core"/>
</dbReference>
<dbReference type="EMBL" id="WSZK01000009">
    <property type="protein sequence ID" value="MWG33648.1"/>
    <property type="molecule type" value="Genomic_DNA"/>
</dbReference>
<dbReference type="Gene3D" id="3.10.180.10">
    <property type="entry name" value="2,3-Dihydroxybiphenyl 1,2-Dioxygenase, domain 1"/>
    <property type="match status" value="1"/>
</dbReference>
<accession>A0A6B0GPT0</accession>
<keyword evidence="3" id="KW-1185">Reference proteome</keyword>
<protein>
    <recommendedName>
        <fullName evidence="1">VOC domain-containing protein</fullName>
    </recommendedName>
</protein>